<evidence type="ECO:0000259" key="2">
    <source>
        <dbReference type="PROSITE" id="PS50206"/>
    </source>
</evidence>
<evidence type="ECO:0000256" key="1">
    <source>
        <dbReference type="SAM" id="SignalP"/>
    </source>
</evidence>
<dbReference type="InterPro" id="IPR036873">
    <property type="entry name" value="Rhodanese-like_dom_sf"/>
</dbReference>
<organism evidence="3 4">
    <name type="scientific">Ponticaulis profundi</name>
    <dbReference type="NCBI Taxonomy" id="2665222"/>
    <lineage>
        <taxon>Bacteria</taxon>
        <taxon>Pseudomonadati</taxon>
        <taxon>Pseudomonadota</taxon>
        <taxon>Alphaproteobacteria</taxon>
        <taxon>Hyphomonadales</taxon>
        <taxon>Hyphomonadaceae</taxon>
        <taxon>Ponticaulis</taxon>
    </lineage>
</organism>
<sequence length="184" mass="20124">MPSHIYISALIYLLAATPLAADPLHDELSGLRISSYRAPVPETVPGGQTIDLGKLVALRDEGAMLIDVMGAPGHQIRKDGSWVIATPHRTIPGAIWLPETGHGRLEAKIEDYLDIALADCPKTRAIVVFCRSDCWMSWNAVQHISKLEFTNISWFPGGLDEWIDAQQSTENATPHTGSICRSAK</sequence>
<name>A0ABW1SE94_9PROT</name>
<proteinExistence type="predicted"/>
<feature type="domain" description="Rhodanese" evidence="2">
    <location>
        <begin position="91"/>
        <end position="171"/>
    </location>
</feature>
<dbReference type="SUPFAM" id="SSF52821">
    <property type="entry name" value="Rhodanese/Cell cycle control phosphatase"/>
    <property type="match status" value="1"/>
</dbReference>
<gene>
    <name evidence="3" type="ORF">ACFQDM_15650</name>
</gene>
<dbReference type="Pfam" id="PF00581">
    <property type="entry name" value="Rhodanese"/>
    <property type="match status" value="1"/>
</dbReference>
<feature type="chain" id="PRO_5045771559" evidence="1">
    <location>
        <begin position="22"/>
        <end position="184"/>
    </location>
</feature>
<keyword evidence="1" id="KW-0732">Signal</keyword>
<dbReference type="Gene3D" id="3.40.250.10">
    <property type="entry name" value="Rhodanese-like domain"/>
    <property type="match status" value="1"/>
</dbReference>
<protein>
    <submittedName>
        <fullName evidence="3">Rhodanese-like domain-containing protein</fullName>
    </submittedName>
</protein>
<dbReference type="Proteomes" id="UP001596303">
    <property type="component" value="Unassembled WGS sequence"/>
</dbReference>
<feature type="signal peptide" evidence="1">
    <location>
        <begin position="1"/>
        <end position="21"/>
    </location>
</feature>
<comment type="caution">
    <text evidence="3">The sequence shown here is derived from an EMBL/GenBank/DDBJ whole genome shotgun (WGS) entry which is preliminary data.</text>
</comment>
<dbReference type="InterPro" id="IPR001763">
    <property type="entry name" value="Rhodanese-like_dom"/>
</dbReference>
<dbReference type="NCBIfam" id="TIGR03865">
    <property type="entry name" value="PQQ_CXXCW"/>
    <property type="match status" value="1"/>
</dbReference>
<dbReference type="RefSeq" id="WP_377380625.1">
    <property type="nucleotide sequence ID" value="NZ_JBHSSW010000046.1"/>
</dbReference>
<evidence type="ECO:0000313" key="4">
    <source>
        <dbReference type="Proteomes" id="UP001596303"/>
    </source>
</evidence>
<dbReference type="PROSITE" id="PS50206">
    <property type="entry name" value="RHODANESE_3"/>
    <property type="match status" value="1"/>
</dbReference>
<evidence type="ECO:0000313" key="3">
    <source>
        <dbReference type="EMBL" id="MFC6199519.1"/>
    </source>
</evidence>
<reference evidence="4" key="1">
    <citation type="journal article" date="2019" name="Int. J. Syst. Evol. Microbiol.">
        <title>The Global Catalogue of Microorganisms (GCM) 10K type strain sequencing project: providing services to taxonomists for standard genome sequencing and annotation.</title>
        <authorList>
            <consortium name="The Broad Institute Genomics Platform"/>
            <consortium name="The Broad Institute Genome Sequencing Center for Infectious Disease"/>
            <person name="Wu L."/>
            <person name="Ma J."/>
        </authorList>
    </citation>
    <scope>NUCLEOTIDE SEQUENCE [LARGE SCALE GENOMIC DNA]</scope>
    <source>
        <strain evidence="4">CGMCC-1.15741</strain>
    </source>
</reference>
<dbReference type="EMBL" id="JBHSSW010000046">
    <property type="protein sequence ID" value="MFC6199519.1"/>
    <property type="molecule type" value="Genomic_DNA"/>
</dbReference>
<dbReference type="CDD" id="cd00158">
    <property type="entry name" value="RHOD"/>
    <property type="match status" value="1"/>
</dbReference>
<dbReference type="InterPro" id="IPR022376">
    <property type="entry name" value="PQQ_CXXCW"/>
</dbReference>
<keyword evidence="4" id="KW-1185">Reference proteome</keyword>
<accession>A0ABW1SE94</accession>